<evidence type="ECO:0000256" key="1">
    <source>
        <dbReference type="SAM" id="MobiDB-lite"/>
    </source>
</evidence>
<reference evidence="2" key="1">
    <citation type="submission" date="2020-05" db="EMBL/GenBank/DDBJ databases">
        <authorList>
            <person name="Chiriac C."/>
            <person name="Salcher M."/>
            <person name="Ghai R."/>
            <person name="Kavagutti S V."/>
        </authorList>
    </citation>
    <scope>NUCLEOTIDE SEQUENCE</scope>
</reference>
<gene>
    <name evidence="2" type="ORF">UFOVP1130_35</name>
</gene>
<evidence type="ECO:0000313" key="2">
    <source>
        <dbReference type="EMBL" id="CAB4185339.1"/>
    </source>
</evidence>
<sequence length="106" mass="12276">MPQGKESGRDPRRQVGRSRVMNTPQDYLKRYPRLLHALDMPDDRAINLVRRHQEGISTPNEKRMLSNASSSLGRMVGRFRKPAPSFYTESQNRPFAGPPDRAYEDY</sequence>
<name>A0A6J5QL73_9CAUD</name>
<feature type="region of interest" description="Disordered" evidence="1">
    <location>
        <begin position="1"/>
        <end position="26"/>
    </location>
</feature>
<protein>
    <submittedName>
        <fullName evidence="2">Uncharacterized protein</fullName>
    </submittedName>
</protein>
<feature type="region of interest" description="Disordered" evidence="1">
    <location>
        <begin position="82"/>
        <end position="106"/>
    </location>
</feature>
<accession>A0A6J5QL73</accession>
<organism evidence="2">
    <name type="scientific">uncultured Caudovirales phage</name>
    <dbReference type="NCBI Taxonomy" id="2100421"/>
    <lineage>
        <taxon>Viruses</taxon>
        <taxon>Duplodnaviria</taxon>
        <taxon>Heunggongvirae</taxon>
        <taxon>Uroviricota</taxon>
        <taxon>Caudoviricetes</taxon>
        <taxon>Peduoviridae</taxon>
        <taxon>Maltschvirus</taxon>
        <taxon>Maltschvirus maltsch</taxon>
    </lineage>
</organism>
<feature type="compositionally biased region" description="Basic and acidic residues" evidence="1">
    <location>
        <begin position="1"/>
        <end position="13"/>
    </location>
</feature>
<dbReference type="EMBL" id="LR797078">
    <property type="protein sequence ID" value="CAB4185339.1"/>
    <property type="molecule type" value="Genomic_DNA"/>
</dbReference>
<proteinExistence type="predicted"/>